<proteinExistence type="predicted"/>
<comment type="caution">
    <text evidence="1">The sequence shown here is derived from an EMBL/GenBank/DDBJ whole genome shotgun (WGS) entry which is preliminary data.</text>
</comment>
<feature type="non-terminal residue" evidence="1">
    <location>
        <position position="1"/>
    </location>
</feature>
<protein>
    <submittedName>
        <fullName evidence="1">Uncharacterized protein</fullName>
    </submittedName>
</protein>
<dbReference type="Proteomes" id="UP000652761">
    <property type="component" value="Unassembled WGS sequence"/>
</dbReference>
<evidence type="ECO:0000313" key="1">
    <source>
        <dbReference type="EMBL" id="MQM22433.1"/>
    </source>
</evidence>
<name>A0A843XTF2_COLES</name>
<gene>
    <name evidence="1" type="ORF">Taro_055485</name>
</gene>
<dbReference type="AlphaFoldDB" id="A0A843XTF2"/>
<reference evidence="1" key="1">
    <citation type="submission" date="2017-07" db="EMBL/GenBank/DDBJ databases">
        <title>Taro Niue Genome Assembly and Annotation.</title>
        <authorList>
            <person name="Atibalentja N."/>
            <person name="Keating K."/>
            <person name="Fields C.J."/>
        </authorList>
    </citation>
    <scope>NUCLEOTIDE SEQUENCE</scope>
    <source>
        <strain evidence="1">Niue_2</strain>
        <tissue evidence="1">Leaf</tissue>
    </source>
</reference>
<dbReference type="EMBL" id="NMUH01012900">
    <property type="protein sequence ID" value="MQM22433.1"/>
    <property type="molecule type" value="Genomic_DNA"/>
</dbReference>
<keyword evidence="2" id="KW-1185">Reference proteome</keyword>
<evidence type="ECO:0000313" key="2">
    <source>
        <dbReference type="Proteomes" id="UP000652761"/>
    </source>
</evidence>
<accession>A0A843XTF2</accession>
<sequence length="114" mass="12072">MHASVHASAKAQAQRVQCADVLCACVCEECKCTESACKCRLLCVRRYCPRCRTSGALYPASTDRGTSSPVLGSKVWSSVGDSGSRLSTSVGSSLNYVSAARCVCVCVCLYIYIG</sequence>
<organism evidence="1 2">
    <name type="scientific">Colocasia esculenta</name>
    <name type="common">Wild taro</name>
    <name type="synonym">Arum esculentum</name>
    <dbReference type="NCBI Taxonomy" id="4460"/>
    <lineage>
        <taxon>Eukaryota</taxon>
        <taxon>Viridiplantae</taxon>
        <taxon>Streptophyta</taxon>
        <taxon>Embryophyta</taxon>
        <taxon>Tracheophyta</taxon>
        <taxon>Spermatophyta</taxon>
        <taxon>Magnoliopsida</taxon>
        <taxon>Liliopsida</taxon>
        <taxon>Araceae</taxon>
        <taxon>Aroideae</taxon>
        <taxon>Colocasieae</taxon>
        <taxon>Colocasia</taxon>
    </lineage>
</organism>